<dbReference type="OrthoDB" id="5352733at2"/>
<comment type="caution">
    <text evidence="2">The sequence shown here is derived from an EMBL/GenBank/DDBJ whole genome shotgun (WGS) entry which is preliminary data.</text>
</comment>
<dbReference type="AlphaFoldDB" id="A0A4V6DXL5"/>
<keyword evidence="1" id="KW-0472">Membrane</keyword>
<name>A0A4V6DXL5_9BACT</name>
<keyword evidence="1" id="KW-1133">Transmembrane helix</keyword>
<accession>A0A4V6DXL5</accession>
<feature type="transmembrane region" description="Helical" evidence="1">
    <location>
        <begin position="197"/>
        <end position="222"/>
    </location>
</feature>
<sequence length="358" mass="43077">MKNKIEIVHFEKLIYVQKNGRFEEDRLFEEIIKECDIKNPFEYQIAFLKQDEIYHCFLSRVENLPKCLACFPKAFIFKPLFKNNLIEKNNFCFLELYLDEVYLCFYEQDNFKAFKKFKYEKDMELFLEKTHILELLQYYESEIVISFENNDLIKELKNKAIACKILEQNENKLAELSVPFLDKNTNFIKISKKIFPYYIKLVFLFLLSFLSLSGILIFTNFLNYQENKNLQTQSKISQDKLYRLEKEKNIILEKKLKDLNSTLYNKKTLLDQNFNQLDEIIKNFKPNKDRILILKNIFIWLNQNSLGISSLKLKNYNIIIQFNNQENYLDALRNLKSDFKLISKNDTLYQIILELDHG</sequence>
<organism evidence="2 3">
    <name type="scientific">Campylobacter aviculae</name>
    <dbReference type="NCBI Taxonomy" id="2510190"/>
    <lineage>
        <taxon>Bacteria</taxon>
        <taxon>Pseudomonadati</taxon>
        <taxon>Campylobacterota</taxon>
        <taxon>Epsilonproteobacteria</taxon>
        <taxon>Campylobacterales</taxon>
        <taxon>Campylobacteraceae</taxon>
        <taxon>Campylobacter</taxon>
    </lineage>
</organism>
<keyword evidence="1" id="KW-0812">Transmembrane</keyword>
<protein>
    <recommendedName>
        <fullName evidence="4">Transmembrane protein</fullName>
    </recommendedName>
</protein>
<dbReference type="Proteomes" id="UP000310353">
    <property type="component" value="Unassembled WGS sequence"/>
</dbReference>
<gene>
    <name evidence="2" type="ORF">CQA76_04215</name>
</gene>
<evidence type="ECO:0008006" key="4">
    <source>
        <dbReference type="Google" id="ProtNLM"/>
    </source>
</evidence>
<evidence type="ECO:0000256" key="1">
    <source>
        <dbReference type="SAM" id="Phobius"/>
    </source>
</evidence>
<evidence type="ECO:0000313" key="2">
    <source>
        <dbReference type="EMBL" id="TKX32292.1"/>
    </source>
</evidence>
<reference evidence="2 3" key="1">
    <citation type="submission" date="2018-05" db="EMBL/GenBank/DDBJ databases">
        <title>Novel Campyloabacter and Helicobacter Species and Strains.</title>
        <authorList>
            <person name="Mannion A.J."/>
            <person name="Shen Z."/>
            <person name="Fox J.G."/>
        </authorList>
    </citation>
    <scope>NUCLEOTIDE SEQUENCE [LARGE SCALE GENOMIC DNA]</scope>
    <source>
        <strain evidence="3">MIT17-670</strain>
    </source>
</reference>
<keyword evidence="3" id="KW-1185">Reference proteome</keyword>
<dbReference type="EMBL" id="NXMA01000006">
    <property type="protein sequence ID" value="TKX32292.1"/>
    <property type="molecule type" value="Genomic_DNA"/>
</dbReference>
<dbReference type="RefSeq" id="WP_137622201.1">
    <property type="nucleotide sequence ID" value="NZ_NXMA01000006.1"/>
</dbReference>
<proteinExistence type="predicted"/>
<evidence type="ECO:0000313" key="3">
    <source>
        <dbReference type="Proteomes" id="UP000310353"/>
    </source>
</evidence>